<dbReference type="OrthoDB" id="2158714at2759"/>
<protein>
    <submittedName>
        <fullName evidence="2">Uncharacterized protein</fullName>
    </submittedName>
</protein>
<evidence type="ECO:0000313" key="3">
    <source>
        <dbReference type="Proteomes" id="UP000076154"/>
    </source>
</evidence>
<dbReference type="InParanoid" id="A0A369JPG7"/>
<organism evidence="2 3">
    <name type="scientific">Hypsizygus marmoreus</name>
    <name type="common">White beech mushroom</name>
    <name type="synonym">Agaricus marmoreus</name>
    <dbReference type="NCBI Taxonomy" id="39966"/>
    <lineage>
        <taxon>Eukaryota</taxon>
        <taxon>Fungi</taxon>
        <taxon>Dikarya</taxon>
        <taxon>Basidiomycota</taxon>
        <taxon>Agaricomycotina</taxon>
        <taxon>Agaricomycetes</taxon>
        <taxon>Agaricomycetidae</taxon>
        <taxon>Agaricales</taxon>
        <taxon>Tricholomatineae</taxon>
        <taxon>Lyophyllaceae</taxon>
        <taxon>Hypsizygus</taxon>
    </lineage>
</organism>
<reference evidence="2" key="1">
    <citation type="submission" date="2018-04" db="EMBL/GenBank/DDBJ databases">
        <title>Whole genome sequencing of Hypsizygus marmoreus.</title>
        <authorList>
            <person name="Choi I.-G."/>
            <person name="Min B."/>
            <person name="Kim J.-G."/>
            <person name="Kim S."/>
            <person name="Oh Y.-L."/>
            <person name="Kong W.-S."/>
            <person name="Park H."/>
            <person name="Jeong J."/>
            <person name="Song E.-S."/>
        </authorList>
    </citation>
    <scope>NUCLEOTIDE SEQUENCE [LARGE SCALE GENOMIC DNA]</scope>
    <source>
        <strain evidence="2">51987-8</strain>
    </source>
</reference>
<sequence>MSFTNVYYKRTAGTPKACYVCYKPTTTVLSTIDTVDFLYTCPGHLTDHGFATSLGGVDGAGGGRKMGLTDEEIAKVKEEWEEKQRKKMEKEKVEKEKKEKEKDKDKDKKDGDRANDKDSKREESKSPKIPGSLSAPIPPTPAHERYALHRDFFAMRQSEHRKRKQAAQAKALAPRLPGAPSGSLQEKY</sequence>
<feature type="compositionally biased region" description="Low complexity" evidence="1">
    <location>
        <begin position="166"/>
        <end position="176"/>
    </location>
</feature>
<feature type="compositionally biased region" description="Basic and acidic residues" evidence="1">
    <location>
        <begin position="142"/>
        <end position="153"/>
    </location>
</feature>
<dbReference type="InterPro" id="IPR013640">
    <property type="entry name" value="Vfa1"/>
</dbReference>
<dbReference type="Pfam" id="PF08432">
    <property type="entry name" value="Vfa1"/>
    <property type="match status" value="1"/>
</dbReference>
<gene>
    <name evidence="2" type="ORF">Hypma_009661</name>
</gene>
<evidence type="ECO:0000313" key="2">
    <source>
        <dbReference type="EMBL" id="RDB23252.1"/>
    </source>
</evidence>
<evidence type="ECO:0000256" key="1">
    <source>
        <dbReference type="SAM" id="MobiDB-lite"/>
    </source>
</evidence>
<comment type="caution">
    <text evidence="2">The sequence shown here is derived from an EMBL/GenBank/DDBJ whole genome shotgun (WGS) entry which is preliminary data.</text>
</comment>
<dbReference type="Proteomes" id="UP000076154">
    <property type="component" value="Unassembled WGS sequence"/>
</dbReference>
<feature type="compositionally biased region" description="Basic and acidic residues" evidence="1">
    <location>
        <begin position="81"/>
        <end position="126"/>
    </location>
</feature>
<dbReference type="GO" id="GO:0007034">
    <property type="term" value="P:vacuolar transport"/>
    <property type="evidence" value="ECO:0007669"/>
    <property type="project" value="TreeGrafter"/>
</dbReference>
<dbReference type="PANTHER" id="PTHR28218">
    <property type="entry name" value="VPS4-ASSOCIATED PROTEIN 1"/>
    <property type="match status" value="1"/>
</dbReference>
<dbReference type="GO" id="GO:0005768">
    <property type="term" value="C:endosome"/>
    <property type="evidence" value="ECO:0007669"/>
    <property type="project" value="TreeGrafter"/>
</dbReference>
<name>A0A369JPG7_HYPMA</name>
<dbReference type="PANTHER" id="PTHR28218:SF1">
    <property type="entry name" value="VPS4-ASSOCIATED PROTEIN 1"/>
    <property type="match status" value="1"/>
</dbReference>
<accession>A0A369JPG7</accession>
<dbReference type="AlphaFoldDB" id="A0A369JPG7"/>
<proteinExistence type="predicted"/>
<keyword evidence="3" id="KW-1185">Reference proteome</keyword>
<feature type="region of interest" description="Disordered" evidence="1">
    <location>
        <begin position="81"/>
        <end position="188"/>
    </location>
</feature>
<dbReference type="EMBL" id="LUEZ02000047">
    <property type="protein sequence ID" value="RDB23252.1"/>
    <property type="molecule type" value="Genomic_DNA"/>
</dbReference>